<evidence type="ECO:0000313" key="2">
    <source>
        <dbReference type="EMBL" id="CAG6720923.1"/>
    </source>
</evidence>
<protein>
    <submittedName>
        <fullName evidence="2">Uncharacterized protein</fullName>
    </submittedName>
</protein>
<accession>A0A8D8VAM3</accession>
<dbReference type="AlphaFoldDB" id="A0A8D8VAM3"/>
<reference evidence="2" key="1">
    <citation type="submission" date="2021-05" db="EMBL/GenBank/DDBJ databases">
        <authorList>
            <person name="Alioto T."/>
            <person name="Alioto T."/>
            <person name="Gomez Garrido J."/>
        </authorList>
    </citation>
    <scope>NUCLEOTIDE SEQUENCE</scope>
</reference>
<keyword evidence="1" id="KW-0472">Membrane</keyword>
<dbReference type="EMBL" id="HBUF01361334">
    <property type="protein sequence ID" value="CAG6720923.1"/>
    <property type="molecule type" value="Transcribed_RNA"/>
</dbReference>
<sequence>MSFCALSFFMYVTLFKINIHTMNFNLKKRKKKIIRFHDPFLDSMIDSKVGFRGQTFWGGITKSSITNIKLKPAKAGLSEDPALNLNLFISLIFLCGTRTADCPALV</sequence>
<organism evidence="2">
    <name type="scientific">Cacopsylla melanoneura</name>
    <dbReference type="NCBI Taxonomy" id="428564"/>
    <lineage>
        <taxon>Eukaryota</taxon>
        <taxon>Metazoa</taxon>
        <taxon>Ecdysozoa</taxon>
        <taxon>Arthropoda</taxon>
        <taxon>Hexapoda</taxon>
        <taxon>Insecta</taxon>
        <taxon>Pterygota</taxon>
        <taxon>Neoptera</taxon>
        <taxon>Paraneoptera</taxon>
        <taxon>Hemiptera</taxon>
        <taxon>Sternorrhyncha</taxon>
        <taxon>Psylloidea</taxon>
        <taxon>Psyllidae</taxon>
        <taxon>Psyllinae</taxon>
        <taxon>Cacopsylla</taxon>
    </lineage>
</organism>
<proteinExistence type="predicted"/>
<feature type="transmembrane region" description="Helical" evidence="1">
    <location>
        <begin position="6"/>
        <end position="26"/>
    </location>
</feature>
<keyword evidence="1" id="KW-1133">Transmembrane helix</keyword>
<keyword evidence="1" id="KW-0812">Transmembrane</keyword>
<evidence type="ECO:0000256" key="1">
    <source>
        <dbReference type="SAM" id="Phobius"/>
    </source>
</evidence>
<name>A0A8D8VAM3_9HEMI</name>